<feature type="region of interest" description="Disordered" evidence="7">
    <location>
        <begin position="337"/>
        <end position="391"/>
    </location>
</feature>
<feature type="region of interest" description="Disordered" evidence="7">
    <location>
        <begin position="486"/>
        <end position="518"/>
    </location>
</feature>
<dbReference type="PANTHER" id="PTHR46309">
    <property type="entry name" value="PHD FINGER PROTEIN 12"/>
    <property type="match status" value="1"/>
</dbReference>
<dbReference type="CDD" id="cd15532">
    <property type="entry name" value="PHD2_CHD_II"/>
    <property type="match status" value="1"/>
</dbReference>
<dbReference type="GO" id="GO:0008270">
    <property type="term" value="F:zinc ion binding"/>
    <property type="evidence" value="ECO:0007669"/>
    <property type="project" value="UniProtKB-KW"/>
</dbReference>
<evidence type="ECO:0000256" key="4">
    <source>
        <dbReference type="ARBA" id="ARBA00022833"/>
    </source>
</evidence>
<dbReference type="Pfam" id="PF22970">
    <property type="entry name" value="DUF7028"/>
    <property type="match status" value="1"/>
</dbReference>
<keyword evidence="5" id="KW-0539">Nucleus</keyword>
<dbReference type="InterPro" id="IPR013083">
    <property type="entry name" value="Znf_RING/FYVE/PHD"/>
</dbReference>
<dbReference type="Proteomes" id="UP001293254">
    <property type="component" value="Unassembled WGS sequence"/>
</dbReference>
<feature type="region of interest" description="Disordered" evidence="7">
    <location>
        <begin position="238"/>
        <end position="259"/>
    </location>
</feature>
<dbReference type="InterPro" id="IPR001965">
    <property type="entry name" value="Znf_PHD"/>
</dbReference>
<feature type="domain" description="PHD-type" evidence="8">
    <location>
        <begin position="694"/>
        <end position="739"/>
    </location>
</feature>
<evidence type="ECO:0000256" key="5">
    <source>
        <dbReference type="ARBA" id="ARBA00023242"/>
    </source>
</evidence>
<dbReference type="CDD" id="cd04301">
    <property type="entry name" value="NAT_SF"/>
    <property type="match status" value="1"/>
</dbReference>
<dbReference type="SUPFAM" id="SSF57903">
    <property type="entry name" value="FYVE/PHD zinc finger"/>
    <property type="match status" value="1"/>
</dbReference>
<feature type="compositionally biased region" description="Acidic residues" evidence="7">
    <location>
        <begin position="535"/>
        <end position="547"/>
    </location>
</feature>
<dbReference type="InterPro" id="IPR054292">
    <property type="entry name" value="DUF7028"/>
</dbReference>
<feature type="region of interest" description="Disordered" evidence="7">
    <location>
        <begin position="1202"/>
        <end position="1230"/>
    </location>
</feature>
<reference evidence="9" key="2">
    <citation type="journal article" date="2024" name="Plant">
        <title>Genomic evolution and insights into agronomic trait innovations of Sesamum species.</title>
        <authorList>
            <person name="Miao H."/>
            <person name="Wang L."/>
            <person name="Qu L."/>
            <person name="Liu H."/>
            <person name="Sun Y."/>
            <person name="Le M."/>
            <person name="Wang Q."/>
            <person name="Wei S."/>
            <person name="Zheng Y."/>
            <person name="Lin W."/>
            <person name="Duan Y."/>
            <person name="Cao H."/>
            <person name="Xiong S."/>
            <person name="Wang X."/>
            <person name="Wei L."/>
            <person name="Li C."/>
            <person name="Ma Q."/>
            <person name="Ju M."/>
            <person name="Zhao R."/>
            <person name="Li G."/>
            <person name="Mu C."/>
            <person name="Tian Q."/>
            <person name="Mei H."/>
            <person name="Zhang T."/>
            <person name="Gao T."/>
            <person name="Zhang H."/>
        </authorList>
    </citation>
    <scope>NUCLEOTIDE SEQUENCE</scope>
    <source>
        <strain evidence="9">3651</strain>
    </source>
</reference>
<dbReference type="Pfam" id="PF23209">
    <property type="entry name" value="IDM1_C"/>
    <property type="match status" value="1"/>
</dbReference>
<dbReference type="InterPro" id="IPR019787">
    <property type="entry name" value="Znf_PHD-finger"/>
</dbReference>
<feature type="region of interest" description="Disordered" evidence="7">
    <location>
        <begin position="1046"/>
        <end position="1073"/>
    </location>
</feature>
<dbReference type="InterPro" id="IPR042163">
    <property type="entry name" value="PHF12"/>
</dbReference>
<keyword evidence="10" id="KW-1185">Reference proteome</keyword>
<feature type="compositionally biased region" description="Polar residues" evidence="7">
    <location>
        <begin position="1202"/>
        <end position="1212"/>
    </location>
</feature>
<dbReference type="SUPFAM" id="SSF55729">
    <property type="entry name" value="Acyl-CoA N-acyltransferases (Nat)"/>
    <property type="match status" value="1"/>
</dbReference>
<dbReference type="PANTHER" id="PTHR46309:SF1">
    <property type="entry name" value="PHD FINGER PROTEIN 12"/>
    <property type="match status" value="1"/>
</dbReference>
<dbReference type="PROSITE" id="PS01359">
    <property type="entry name" value="ZF_PHD_1"/>
    <property type="match status" value="1"/>
</dbReference>
<feature type="region of interest" description="Disordered" evidence="7">
    <location>
        <begin position="20"/>
        <end position="67"/>
    </location>
</feature>
<evidence type="ECO:0000256" key="6">
    <source>
        <dbReference type="PROSITE-ProRule" id="PRU00146"/>
    </source>
</evidence>
<dbReference type="EMBL" id="JACGWO010000006">
    <property type="protein sequence ID" value="KAK4425680.1"/>
    <property type="molecule type" value="Genomic_DNA"/>
</dbReference>
<evidence type="ECO:0000259" key="8">
    <source>
        <dbReference type="PROSITE" id="PS50016"/>
    </source>
</evidence>
<accession>A0AAE1Y8I1</accession>
<feature type="compositionally biased region" description="Basic and acidic residues" evidence="7">
    <location>
        <begin position="44"/>
        <end position="53"/>
    </location>
</feature>
<name>A0AAE1Y8I1_9LAMI</name>
<keyword evidence="2" id="KW-0479">Metal-binding</keyword>
<evidence type="ECO:0000313" key="9">
    <source>
        <dbReference type="EMBL" id="KAK4425680.1"/>
    </source>
</evidence>
<evidence type="ECO:0000313" key="10">
    <source>
        <dbReference type="Proteomes" id="UP001293254"/>
    </source>
</evidence>
<proteinExistence type="predicted"/>
<dbReference type="InterPro" id="IPR019786">
    <property type="entry name" value="Zinc_finger_PHD-type_CS"/>
</dbReference>
<feature type="region of interest" description="Disordered" evidence="7">
    <location>
        <begin position="529"/>
        <end position="548"/>
    </location>
</feature>
<dbReference type="InterPro" id="IPR016181">
    <property type="entry name" value="Acyl_CoA_acyltransferase"/>
</dbReference>
<sequence length="1411" mass="155655">MEGSVRSGGGVLKKKTSSGCLIIKNKVQNRNSGGGSGGLSVNSNEKKRPRLLESDSGSSDEDESLEFMRRKVNDKRLHNDSMGYKRSELENREYDRNNVGVDIHGERKRSRVDLFEFDEYDEFDGKRMRNEYVEDTFQMFERSGGGKSKEFAVGPSHRNLLVDKRNPDSYFNDSSSGRSKGVEYTGLRDKGPELEEDEAHMPISLLRLKYQESGNEPIRLQGKNGVLKVMVNKKKKIDLHSHHKKYDPSGVEDRTGARSENVVKKDLSIALPVYPPSKPPEKRGLFVDKEKTIGKEKMEVKLEKTKPILGKGIKARESETNGMNTDIKARESGVDGTDTALKLAPPGPQACSSKKGMKKEKERTPPPENVTPVKGKEGKEGKAKRGGSTEKQMLREKIRGMLTDAGWTIDYRPRRNRDYLDAVYINPCGTAYWSIIKAYDALKKQLEEDNTKSKSSVRSPSFAPLSEDLIHKLTRQTKKKIEEEMKRKIKEDGMTKNAKRSAVRDAGESSGSDQNEERLSSYMKQNYKSQGGELQDVDQDSDDDLSDDSANKKLRKIKFGKPSIASHSNVLQEEQVKLLGDALFLSVVLTEGKTQSLTAKLSEKVQYMNRRRTRVMLEGWITRDGIHCGCCSKILTVSKFELHAGSKLRQPFQNIFLESGVSLLQCQIDAWNRQGESLIQDFHTVDVDGDDPDDDTCGICGDGGALICCDGCPSTFHQTCLGIQMLPSGDWHCPNCTCKFCGDAGENVDEGNGTTTDDILRCSFYHKSCSERVHALPSSCGASFCGLKCQELYDHLQKILGVKHELEAGFSWSLIQRTDVSDTSHRGFPQKVECNSKLAVALSVMDECFLPIIDRRSGINMIHNVVYNCGSNFNRLNYRGFYTAILERGDEIVSAASIRIHGTRLAEMPFIGTREIYRRQGMCRRLLCAIETELCSLKVEHLIIPAISEHMNTWTRVFGFHQLEDVLKREIKSMNMLVFPGTDMLQKQLVKQEISDGVMASKSIKNELQSPVLVEKSDLDSSMEHYKQMSCGSGVCHDTKINEKINALDSGSPAPAGPSNDSSAARASDSVCQSDIDLSSREATMVKTEVENKQNNLSTSFKRLHTHGESNNISDMEKGLLDTPLKDYVNSSEECVIGNGCKTEAPFLKSIRDSSNETIAAAEANGNQNSLALESAEFANSHGNVGFLLKGSVDAEPKTVVTNGSAKSQSGSVFEPSAQDTRGKVNGEHVASLPTTVVNEENSLRFKSNQDQPPILESEVSLSVEPSTDTAAAPGPKVAIDDVDENERCGGQAFCSKKNVKTIGPQLAFGSSLVISAKDAVETINENRNPAPVSTFRDSGESILTSNSEIDQNVVLQVQNHLAVSVPVPEESVDPTETNTPDAEIKIPLAVNGKVASPISSSEALAQNSYH</sequence>
<dbReference type="SMART" id="SM00249">
    <property type="entry name" value="PHD"/>
    <property type="match status" value="1"/>
</dbReference>
<evidence type="ECO:0000256" key="7">
    <source>
        <dbReference type="SAM" id="MobiDB-lite"/>
    </source>
</evidence>
<feature type="compositionally biased region" description="Basic and acidic residues" evidence="7">
    <location>
        <begin position="374"/>
        <end position="383"/>
    </location>
</feature>
<dbReference type="GO" id="GO:0006357">
    <property type="term" value="P:regulation of transcription by RNA polymerase II"/>
    <property type="evidence" value="ECO:0007669"/>
    <property type="project" value="TreeGrafter"/>
</dbReference>
<evidence type="ECO:0000256" key="3">
    <source>
        <dbReference type="ARBA" id="ARBA00022771"/>
    </source>
</evidence>
<comment type="subcellular location">
    <subcellularLocation>
        <location evidence="1">Nucleus</location>
    </subcellularLocation>
</comment>
<feature type="compositionally biased region" description="Polar residues" evidence="7">
    <location>
        <begin position="169"/>
        <end position="178"/>
    </location>
</feature>
<keyword evidence="4" id="KW-0862">Zinc</keyword>
<evidence type="ECO:0000256" key="1">
    <source>
        <dbReference type="ARBA" id="ARBA00004123"/>
    </source>
</evidence>
<dbReference type="InterPro" id="IPR011011">
    <property type="entry name" value="Znf_FYVE_PHD"/>
</dbReference>
<comment type="caution">
    <text evidence="9">The sequence shown here is derived from an EMBL/GenBank/DDBJ whole genome shotgun (WGS) entry which is preliminary data.</text>
</comment>
<evidence type="ECO:0000256" key="2">
    <source>
        <dbReference type="ARBA" id="ARBA00022723"/>
    </source>
</evidence>
<dbReference type="Gene3D" id="3.30.40.10">
    <property type="entry name" value="Zinc/RING finger domain, C3HC4 (zinc finger)"/>
    <property type="match status" value="1"/>
</dbReference>
<reference evidence="9" key="1">
    <citation type="submission" date="2020-06" db="EMBL/GenBank/DDBJ databases">
        <authorList>
            <person name="Li T."/>
            <person name="Hu X."/>
            <person name="Zhang T."/>
            <person name="Song X."/>
            <person name="Zhang H."/>
            <person name="Dai N."/>
            <person name="Sheng W."/>
            <person name="Hou X."/>
            <person name="Wei L."/>
        </authorList>
    </citation>
    <scope>NUCLEOTIDE SEQUENCE</scope>
    <source>
        <strain evidence="9">3651</strain>
        <tissue evidence="9">Leaf</tissue>
    </source>
</reference>
<gene>
    <name evidence="9" type="ORF">Salat_1762000</name>
</gene>
<feature type="compositionally biased region" description="Low complexity" evidence="7">
    <location>
        <begin position="1059"/>
        <end position="1070"/>
    </location>
</feature>
<dbReference type="GO" id="GO:0005634">
    <property type="term" value="C:nucleus"/>
    <property type="evidence" value="ECO:0007669"/>
    <property type="project" value="UniProtKB-SubCell"/>
</dbReference>
<keyword evidence="3 6" id="KW-0863">Zinc-finger</keyword>
<dbReference type="InterPro" id="IPR032308">
    <property type="entry name" value="TDBD"/>
</dbReference>
<dbReference type="InterPro" id="IPR056511">
    <property type="entry name" value="IDM1_C"/>
</dbReference>
<dbReference type="GO" id="GO:0003714">
    <property type="term" value="F:transcription corepressor activity"/>
    <property type="evidence" value="ECO:0007669"/>
    <property type="project" value="InterPro"/>
</dbReference>
<feature type="region of interest" description="Disordered" evidence="7">
    <location>
        <begin position="163"/>
        <end position="192"/>
    </location>
</feature>
<dbReference type="PROSITE" id="PS50016">
    <property type="entry name" value="ZF_PHD_2"/>
    <property type="match status" value="1"/>
</dbReference>
<dbReference type="Pfam" id="PF00628">
    <property type="entry name" value="PHD"/>
    <property type="match status" value="1"/>
</dbReference>
<protein>
    <submittedName>
        <fullName evidence="9">Increased DNA methylation 1</fullName>
    </submittedName>
</protein>
<dbReference type="Pfam" id="PF16135">
    <property type="entry name" value="TDBD"/>
    <property type="match status" value="1"/>
</dbReference>
<organism evidence="9 10">
    <name type="scientific">Sesamum alatum</name>
    <dbReference type="NCBI Taxonomy" id="300844"/>
    <lineage>
        <taxon>Eukaryota</taxon>
        <taxon>Viridiplantae</taxon>
        <taxon>Streptophyta</taxon>
        <taxon>Embryophyta</taxon>
        <taxon>Tracheophyta</taxon>
        <taxon>Spermatophyta</taxon>
        <taxon>Magnoliopsida</taxon>
        <taxon>eudicotyledons</taxon>
        <taxon>Gunneridae</taxon>
        <taxon>Pentapetalae</taxon>
        <taxon>asterids</taxon>
        <taxon>lamiids</taxon>
        <taxon>Lamiales</taxon>
        <taxon>Pedaliaceae</taxon>
        <taxon>Sesamum</taxon>
    </lineage>
</organism>